<evidence type="ECO:0000313" key="1">
    <source>
        <dbReference type="EMBL" id="KAJ2800143.1"/>
    </source>
</evidence>
<organism evidence="1 2">
    <name type="scientific">Coemansia helicoidea</name>
    <dbReference type="NCBI Taxonomy" id="1286919"/>
    <lineage>
        <taxon>Eukaryota</taxon>
        <taxon>Fungi</taxon>
        <taxon>Fungi incertae sedis</taxon>
        <taxon>Zoopagomycota</taxon>
        <taxon>Kickxellomycotina</taxon>
        <taxon>Kickxellomycetes</taxon>
        <taxon>Kickxellales</taxon>
        <taxon>Kickxellaceae</taxon>
        <taxon>Coemansia</taxon>
    </lineage>
</organism>
<reference evidence="1" key="1">
    <citation type="submission" date="2022-07" db="EMBL/GenBank/DDBJ databases">
        <title>Phylogenomic reconstructions and comparative analyses of Kickxellomycotina fungi.</title>
        <authorList>
            <person name="Reynolds N.K."/>
            <person name="Stajich J.E."/>
            <person name="Barry K."/>
            <person name="Grigoriev I.V."/>
            <person name="Crous P."/>
            <person name="Smith M.E."/>
        </authorList>
    </citation>
    <scope>NUCLEOTIDE SEQUENCE</scope>
    <source>
        <strain evidence="1">BCRC 34780</strain>
    </source>
</reference>
<sequence length="220" mass="23108">DVTTAVAHGDLTQKIDVDVKGEMLDLKTTINTMVDQLSTFAAEVSRVAKAVGTEGILGGQAIVPNVGGTWKDLTDNVNKMADNLTIQVRDIAHVTKAVAAGDLTKKVEVPLNGEMGELKTTINTMVDQLSTFAVQVSRVAKDVGTEGILGGQANVPNVGGTWKDLTNNVNNMADNLTKQVSPVDLGAAPGGMVTNTTNCIPPVDQTRCARSARSPRLSRT</sequence>
<name>A0ACC1L2V3_9FUNG</name>
<dbReference type="EMBL" id="JANBUN010001007">
    <property type="protein sequence ID" value="KAJ2800143.1"/>
    <property type="molecule type" value="Genomic_DNA"/>
</dbReference>
<gene>
    <name evidence="1" type="ORF">H4R21_003293</name>
</gene>
<proteinExistence type="predicted"/>
<feature type="non-terminal residue" evidence="1">
    <location>
        <position position="1"/>
    </location>
</feature>
<feature type="non-terminal residue" evidence="1">
    <location>
        <position position="220"/>
    </location>
</feature>
<evidence type="ECO:0000313" key="2">
    <source>
        <dbReference type="Proteomes" id="UP001140087"/>
    </source>
</evidence>
<accession>A0ACC1L2V3</accession>
<keyword evidence="2" id="KW-1185">Reference proteome</keyword>
<protein>
    <submittedName>
        <fullName evidence="1">Uncharacterized protein</fullName>
    </submittedName>
</protein>
<comment type="caution">
    <text evidence="1">The sequence shown here is derived from an EMBL/GenBank/DDBJ whole genome shotgun (WGS) entry which is preliminary data.</text>
</comment>
<dbReference type="Proteomes" id="UP001140087">
    <property type="component" value="Unassembled WGS sequence"/>
</dbReference>